<gene>
    <name evidence="1" type="ORF">M5I08_16410</name>
</gene>
<dbReference type="RefSeq" id="WP_219067968.1">
    <property type="nucleotide sequence ID" value="NZ_CAJUXY010000028.1"/>
</dbReference>
<evidence type="ECO:0000313" key="1">
    <source>
        <dbReference type="EMBL" id="UQX09840.1"/>
    </source>
</evidence>
<name>A0ABY4QIP1_9MYCO</name>
<dbReference type="EMBL" id="CP097320">
    <property type="protein sequence ID" value="UQX09840.1"/>
    <property type="molecule type" value="Genomic_DNA"/>
</dbReference>
<keyword evidence="2" id="KW-1185">Reference proteome</keyword>
<dbReference type="Proteomes" id="UP001056610">
    <property type="component" value="Chromosome"/>
</dbReference>
<protein>
    <submittedName>
        <fullName evidence="1">Uncharacterized protein</fullName>
    </submittedName>
</protein>
<organism evidence="1 2">
    <name type="scientific">Candidatus Mycobacterium methanotrophicum</name>
    <dbReference type="NCBI Taxonomy" id="2943498"/>
    <lineage>
        <taxon>Bacteria</taxon>
        <taxon>Bacillati</taxon>
        <taxon>Actinomycetota</taxon>
        <taxon>Actinomycetes</taxon>
        <taxon>Mycobacteriales</taxon>
        <taxon>Mycobacteriaceae</taxon>
        <taxon>Mycobacterium</taxon>
    </lineage>
</organism>
<evidence type="ECO:0000313" key="2">
    <source>
        <dbReference type="Proteomes" id="UP001056610"/>
    </source>
</evidence>
<sequence>MSDLLPDWIVNKLAQSPGFDGRPDRAQVDAALDRIAKRVVTQRDWREERPRSIAS</sequence>
<proteinExistence type="predicted"/>
<accession>A0ABY4QIP1</accession>
<reference evidence="1" key="1">
    <citation type="submission" date="2022-05" db="EMBL/GenBank/DDBJ databases">
        <title>A methanotrophic Mycobacterium dominates a cave microbial ecosystem.</title>
        <authorList>
            <person name="Van Spanning R.J.M."/>
            <person name="Guan Q."/>
            <person name="Melkonian C."/>
            <person name="Gallant J."/>
            <person name="Polerecky L."/>
            <person name="Flot J.-F."/>
            <person name="Brandt B.W."/>
            <person name="Braster M."/>
            <person name="Iturbe Espinoza P."/>
            <person name="Aerts J."/>
            <person name="Meima-Franke M."/>
            <person name="Piersma S.R."/>
            <person name="Bunduc C."/>
            <person name="Ummels R."/>
            <person name="Pain A."/>
            <person name="Fleming E.J."/>
            <person name="van der Wel N."/>
            <person name="Gherman V.D."/>
            <person name="Sarbu S.M."/>
            <person name="Bodelier P.L.E."/>
            <person name="Bitter W."/>
        </authorList>
    </citation>
    <scope>NUCLEOTIDE SEQUENCE</scope>
    <source>
        <strain evidence="1">Sulfur Cave</strain>
    </source>
</reference>